<dbReference type="OrthoDB" id="9798771at2"/>
<organism evidence="2 3">
    <name type="scientific">Corallococcus exercitus</name>
    <dbReference type="NCBI Taxonomy" id="2316736"/>
    <lineage>
        <taxon>Bacteria</taxon>
        <taxon>Pseudomonadati</taxon>
        <taxon>Myxococcota</taxon>
        <taxon>Myxococcia</taxon>
        <taxon>Myxococcales</taxon>
        <taxon>Cystobacterineae</taxon>
        <taxon>Myxococcaceae</taxon>
        <taxon>Corallococcus</taxon>
    </lineage>
</organism>
<keyword evidence="2" id="KW-0560">Oxidoreductase</keyword>
<dbReference type="Proteomes" id="UP000563426">
    <property type="component" value="Unassembled WGS sequence"/>
</dbReference>
<feature type="region of interest" description="Disordered" evidence="1">
    <location>
        <begin position="233"/>
        <end position="254"/>
    </location>
</feature>
<name>A0A3A8HYS0_9BACT</name>
<gene>
    <name evidence="2" type="ORF">HMI49_14585</name>
</gene>
<accession>A0A3A8HYS0</accession>
<comment type="caution">
    <text evidence="2">The sequence shown here is derived from an EMBL/GenBank/DDBJ whole genome shotgun (WGS) entry which is preliminary data.</text>
</comment>
<dbReference type="RefSeq" id="WP_120529124.1">
    <property type="nucleotide sequence ID" value="NZ_JABFJV010000069.1"/>
</dbReference>
<protein>
    <submittedName>
        <fullName evidence="2">Phytanoyl-CoA dioxygenase</fullName>
    </submittedName>
</protein>
<reference evidence="2 3" key="1">
    <citation type="submission" date="2020-05" db="EMBL/GenBank/DDBJ databases">
        <authorList>
            <person name="Whitworth D."/>
        </authorList>
    </citation>
    <scope>NUCLEOTIDE SEQUENCE [LARGE SCALE GENOMIC DNA]</scope>
    <source>
        <strain evidence="2 3">AB043B</strain>
    </source>
</reference>
<evidence type="ECO:0000313" key="2">
    <source>
        <dbReference type="EMBL" id="NOK34426.1"/>
    </source>
</evidence>
<dbReference type="Gene3D" id="2.60.120.620">
    <property type="entry name" value="q2cbj1_9rhob like domain"/>
    <property type="match status" value="1"/>
</dbReference>
<dbReference type="EMBL" id="JABFJV010000069">
    <property type="protein sequence ID" value="NOK34426.1"/>
    <property type="molecule type" value="Genomic_DNA"/>
</dbReference>
<dbReference type="AlphaFoldDB" id="A0A3A8HYS0"/>
<evidence type="ECO:0000313" key="3">
    <source>
        <dbReference type="Proteomes" id="UP000563426"/>
    </source>
</evidence>
<dbReference type="GO" id="GO:0016706">
    <property type="term" value="F:2-oxoglutarate-dependent dioxygenase activity"/>
    <property type="evidence" value="ECO:0007669"/>
    <property type="project" value="UniProtKB-ARBA"/>
</dbReference>
<dbReference type="SUPFAM" id="SSF51197">
    <property type="entry name" value="Clavaminate synthase-like"/>
    <property type="match status" value="1"/>
</dbReference>
<proteinExistence type="predicted"/>
<keyword evidence="2" id="KW-0223">Dioxygenase</keyword>
<dbReference type="Pfam" id="PF05721">
    <property type="entry name" value="PhyH"/>
    <property type="match status" value="1"/>
</dbReference>
<sequence length="254" mass="28236">MDARAEQFMRDGFIRIDQAFPREVADEARAILWKDTGCDPDRPATWTRPVIRLGMYTQQPFVDAANTPVLHAAFDELVGPDRWLPCRAMGTFPVRFPSPQDPGDAGWHIDVGFDFDKPDFMDWRANVASKGRALLMLFLFSDVGEDDAPTRIRVGSHQDVARLLGPAGEAGLTLRQLAANGFAESAHRREVLATGEAGTVYLCHPFLVHSAQAHRGTRPRFMAQPPLLPREPLSLARLPEDTSPVEEAIRRAVT</sequence>
<dbReference type="InterPro" id="IPR008775">
    <property type="entry name" value="Phytyl_CoA_dOase-like"/>
</dbReference>
<evidence type="ECO:0000256" key="1">
    <source>
        <dbReference type="SAM" id="MobiDB-lite"/>
    </source>
</evidence>
<keyword evidence="3" id="KW-1185">Reference proteome</keyword>